<evidence type="ECO:0000313" key="1">
    <source>
        <dbReference type="EMBL" id="RDX65960.1"/>
    </source>
</evidence>
<dbReference type="PANTHER" id="PTHR32108">
    <property type="entry name" value="DNA-DIRECTED RNA POLYMERASE SUBUNIT ALPHA"/>
    <property type="match status" value="1"/>
</dbReference>
<dbReference type="Proteomes" id="UP000257109">
    <property type="component" value="Unassembled WGS sequence"/>
</dbReference>
<evidence type="ECO:0000313" key="2">
    <source>
        <dbReference type="Proteomes" id="UP000257109"/>
    </source>
</evidence>
<name>A0A371EIU6_MUCPR</name>
<keyword evidence="2" id="KW-1185">Reference proteome</keyword>
<feature type="non-terminal residue" evidence="1">
    <location>
        <position position="1"/>
    </location>
</feature>
<dbReference type="OrthoDB" id="5430981at2759"/>
<organism evidence="1 2">
    <name type="scientific">Mucuna pruriens</name>
    <name type="common">Velvet bean</name>
    <name type="synonym">Dolichos pruriens</name>
    <dbReference type="NCBI Taxonomy" id="157652"/>
    <lineage>
        <taxon>Eukaryota</taxon>
        <taxon>Viridiplantae</taxon>
        <taxon>Streptophyta</taxon>
        <taxon>Embryophyta</taxon>
        <taxon>Tracheophyta</taxon>
        <taxon>Spermatophyta</taxon>
        <taxon>Magnoliopsida</taxon>
        <taxon>eudicotyledons</taxon>
        <taxon>Gunneridae</taxon>
        <taxon>Pentapetalae</taxon>
        <taxon>rosids</taxon>
        <taxon>fabids</taxon>
        <taxon>Fabales</taxon>
        <taxon>Fabaceae</taxon>
        <taxon>Papilionoideae</taxon>
        <taxon>50 kb inversion clade</taxon>
        <taxon>NPAAA clade</taxon>
        <taxon>indigoferoid/millettioid clade</taxon>
        <taxon>Phaseoleae</taxon>
        <taxon>Mucuna</taxon>
    </lineage>
</organism>
<dbReference type="PANTHER" id="PTHR32108:SF9">
    <property type="entry name" value="REVERSE TRANSCRIPTASE RNASE H-LIKE DOMAIN-CONTAINING PROTEIN"/>
    <property type="match status" value="1"/>
</dbReference>
<gene>
    <name evidence="1" type="ORF">CR513_55327</name>
</gene>
<proteinExistence type="predicted"/>
<accession>A0A371EIU6</accession>
<protein>
    <submittedName>
        <fullName evidence="1">Uncharacterized protein</fullName>
    </submittedName>
</protein>
<comment type="caution">
    <text evidence="1">The sequence shown here is derived from an EMBL/GenBank/DDBJ whole genome shotgun (WGS) entry which is preliminary data.</text>
</comment>
<dbReference type="AlphaFoldDB" id="A0A371EIU6"/>
<dbReference type="EMBL" id="QJKJ01013654">
    <property type="protein sequence ID" value="RDX65960.1"/>
    <property type="molecule type" value="Genomic_DNA"/>
</dbReference>
<reference evidence="1" key="1">
    <citation type="submission" date="2018-05" db="EMBL/GenBank/DDBJ databases">
        <title>Draft genome of Mucuna pruriens seed.</title>
        <authorList>
            <person name="Nnadi N.E."/>
            <person name="Vos R."/>
            <person name="Hasami M.H."/>
            <person name="Devisetty U.K."/>
            <person name="Aguiy J.C."/>
        </authorList>
    </citation>
    <scope>NUCLEOTIDE SEQUENCE [LARGE SCALE GENOMIC DNA]</scope>
    <source>
        <strain evidence="1">JCA_2017</strain>
    </source>
</reference>
<sequence length="205" mass="23607">MPAKKEERIEMPKRMVTEGEAHEFLKMIHHSEYEMLDQLHKTPAHISLLSLLINLESHLELLLKVLNDAHVPQDIILEKFGGIINNITASRHLSFSKEEVQTERRDHNQPLDITVKRGGYMIAKVLINNRCSLNVMPKAMLDKLYLPGATLKNNPIVEVMGEITLPIRIGPKMFDITFETVDTRRWKGPFFLALESQIYSRWAAN</sequence>